<keyword evidence="3" id="KW-0460">Magnesium</keyword>
<comment type="caution">
    <text evidence="6">The sequence shown here is derived from an EMBL/GenBank/DDBJ whole genome shotgun (WGS) entry which is preliminary data.</text>
</comment>
<evidence type="ECO:0000313" key="6">
    <source>
        <dbReference type="EMBL" id="GAI55416.1"/>
    </source>
</evidence>
<evidence type="ECO:0000259" key="5">
    <source>
        <dbReference type="Pfam" id="PF00425"/>
    </source>
</evidence>
<name>X1QKT6_9ZZZZ</name>
<evidence type="ECO:0000256" key="3">
    <source>
        <dbReference type="ARBA" id="ARBA00022842"/>
    </source>
</evidence>
<evidence type="ECO:0000256" key="4">
    <source>
        <dbReference type="ARBA" id="ARBA00023239"/>
    </source>
</evidence>
<dbReference type="GO" id="GO:0016829">
    <property type="term" value="F:lyase activity"/>
    <property type="evidence" value="ECO:0007669"/>
    <property type="project" value="UniProtKB-KW"/>
</dbReference>
<sequence length="181" mass="20169">PRGKDEKEDRFLEKELLSDEKEKVEHIMLVDLGRNDVGKVCRYGSVKVNELMKVERYSHVMHLVSNVNGKVKKDKDQFDVLRSSFPAGTVTGAPKVRAMEIIEELEPIRRGPYAGAVGYFSFSGNLDACITIRTLVIKNNVAYLQAGAGIVADSIPEKEYEETKNKAKALMEAILLAEKGL</sequence>
<accession>X1QKT6</accession>
<dbReference type="Pfam" id="PF00425">
    <property type="entry name" value="Chorismate_bind"/>
    <property type="match status" value="1"/>
</dbReference>
<protein>
    <recommendedName>
        <fullName evidence="5">Chorismate-utilising enzyme C-terminal domain-containing protein</fullName>
    </recommendedName>
</protein>
<dbReference type="GO" id="GO:0000162">
    <property type="term" value="P:L-tryptophan biosynthetic process"/>
    <property type="evidence" value="ECO:0007669"/>
    <property type="project" value="TreeGrafter"/>
</dbReference>
<dbReference type="InterPro" id="IPR005801">
    <property type="entry name" value="ADC_synthase"/>
</dbReference>
<dbReference type="Gene3D" id="3.60.120.10">
    <property type="entry name" value="Anthranilate synthase"/>
    <property type="match status" value="1"/>
</dbReference>
<evidence type="ECO:0000256" key="2">
    <source>
        <dbReference type="ARBA" id="ARBA00022723"/>
    </source>
</evidence>
<reference evidence="6" key="1">
    <citation type="journal article" date="2014" name="Front. Microbiol.">
        <title>High frequency of phylogenetically diverse reductive dehalogenase-homologous genes in deep subseafloor sedimentary metagenomes.</title>
        <authorList>
            <person name="Kawai M."/>
            <person name="Futagami T."/>
            <person name="Toyoda A."/>
            <person name="Takaki Y."/>
            <person name="Nishi S."/>
            <person name="Hori S."/>
            <person name="Arai W."/>
            <person name="Tsubouchi T."/>
            <person name="Morono Y."/>
            <person name="Uchiyama I."/>
            <person name="Ito T."/>
            <person name="Fujiyama A."/>
            <person name="Inagaki F."/>
            <person name="Takami H."/>
        </authorList>
    </citation>
    <scope>NUCLEOTIDE SEQUENCE</scope>
    <source>
        <strain evidence="6">Expedition CK06-06</strain>
    </source>
</reference>
<dbReference type="PANTHER" id="PTHR11236">
    <property type="entry name" value="AMINOBENZOATE/ANTHRANILATE SYNTHASE"/>
    <property type="match status" value="1"/>
</dbReference>
<dbReference type="PANTHER" id="PTHR11236:SF48">
    <property type="entry name" value="ISOCHORISMATE SYNTHASE MENF"/>
    <property type="match status" value="1"/>
</dbReference>
<dbReference type="PRINTS" id="PR00095">
    <property type="entry name" value="ANTSNTHASEI"/>
</dbReference>
<keyword evidence="4" id="KW-0456">Lyase</keyword>
<keyword evidence="2" id="KW-0479">Metal-binding</keyword>
<comment type="cofactor">
    <cofactor evidence="1">
        <name>Mg(2+)</name>
        <dbReference type="ChEBI" id="CHEBI:18420"/>
    </cofactor>
</comment>
<organism evidence="6">
    <name type="scientific">marine sediment metagenome</name>
    <dbReference type="NCBI Taxonomy" id="412755"/>
    <lineage>
        <taxon>unclassified sequences</taxon>
        <taxon>metagenomes</taxon>
        <taxon>ecological metagenomes</taxon>
    </lineage>
</organism>
<evidence type="ECO:0000256" key="1">
    <source>
        <dbReference type="ARBA" id="ARBA00001946"/>
    </source>
</evidence>
<gene>
    <name evidence="6" type="ORF">S06H3_58518</name>
</gene>
<dbReference type="GO" id="GO:0046872">
    <property type="term" value="F:metal ion binding"/>
    <property type="evidence" value="ECO:0007669"/>
    <property type="project" value="UniProtKB-KW"/>
</dbReference>
<feature type="domain" description="Chorismate-utilising enzyme C-terminal" evidence="5">
    <location>
        <begin position="1"/>
        <end position="166"/>
    </location>
</feature>
<feature type="non-terminal residue" evidence="6">
    <location>
        <position position="1"/>
    </location>
</feature>
<dbReference type="InterPro" id="IPR019999">
    <property type="entry name" value="Anth_synth_I-like"/>
</dbReference>
<dbReference type="AlphaFoldDB" id="X1QKT6"/>
<proteinExistence type="predicted"/>
<dbReference type="SUPFAM" id="SSF56322">
    <property type="entry name" value="ADC synthase"/>
    <property type="match status" value="1"/>
</dbReference>
<dbReference type="InterPro" id="IPR015890">
    <property type="entry name" value="Chorismate_C"/>
</dbReference>
<dbReference type="EMBL" id="BARV01037893">
    <property type="protein sequence ID" value="GAI55416.1"/>
    <property type="molecule type" value="Genomic_DNA"/>
</dbReference>